<keyword evidence="2" id="KW-1185">Reference proteome</keyword>
<name>A0ABQ8AWJ0_BRANA</name>
<accession>A0ABQ8AWJ0</accession>
<evidence type="ECO:0000313" key="1">
    <source>
        <dbReference type="EMBL" id="KAH0896896.1"/>
    </source>
</evidence>
<dbReference type="EMBL" id="JAGKQM010000012">
    <property type="protein sequence ID" value="KAH0896896.1"/>
    <property type="molecule type" value="Genomic_DNA"/>
</dbReference>
<gene>
    <name evidence="1" type="ORF">HID58_046464</name>
</gene>
<proteinExistence type="predicted"/>
<reference evidence="1 2" key="1">
    <citation type="submission" date="2021-05" db="EMBL/GenBank/DDBJ databases">
        <title>Genome Assembly of Synthetic Allotetraploid Brassica napus Reveals Homoeologous Exchanges between Subgenomes.</title>
        <authorList>
            <person name="Davis J.T."/>
        </authorList>
    </citation>
    <scope>NUCLEOTIDE SEQUENCE [LARGE SCALE GENOMIC DNA]</scope>
    <source>
        <strain evidence="2">cv. Da-Ae</strain>
        <tissue evidence="1">Seedling</tissue>
    </source>
</reference>
<feature type="non-terminal residue" evidence="1">
    <location>
        <position position="1"/>
    </location>
</feature>
<protein>
    <submittedName>
        <fullName evidence="1">Uncharacterized protein</fullName>
    </submittedName>
</protein>
<organism evidence="1 2">
    <name type="scientific">Brassica napus</name>
    <name type="common">Rape</name>
    <dbReference type="NCBI Taxonomy" id="3708"/>
    <lineage>
        <taxon>Eukaryota</taxon>
        <taxon>Viridiplantae</taxon>
        <taxon>Streptophyta</taxon>
        <taxon>Embryophyta</taxon>
        <taxon>Tracheophyta</taxon>
        <taxon>Spermatophyta</taxon>
        <taxon>Magnoliopsida</taxon>
        <taxon>eudicotyledons</taxon>
        <taxon>Gunneridae</taxon>
        <taxon>Pentapetalae</taxon>
        <taxon>rosids</taxon>
        <taxon>malvids</taxon>
        <taxon>Brassicales</taxon>
        <taxon>Brassicaceae</taxon>
        <taxon>Brassiceae</taxon>
        <taxon>Brassica</taxon>
    </lineage>
</organism>
<sequence>AVDGVLAKSQHELRGLLRDFCDTTARVFIQQQQQLTSQIFEEDGEDDVIESLGANRNHDQVQVHALEDHHDQVGDFDGMPIYDVYDDELSTTLVYDFCGEPCYKSDVMSKGGTSPQRKFLSPNDTHAINGNMTRKTLLDRPIFTSDMENYYVPVTNLKDEPIYDVSDDERSTFQ</sequence>
<comment type="caution">
    <text evidence="1">The sequence shown here is derived from an EMBL/GenBank/DDBJ whole genome shotgun (WGS) entry which is preliminary data.</text>
</comment>
<dbReference type="Proteomes" id="UP000824890">
    <property type="component" value="Unassembled WGS sequence"/>
</dbReference>
<evidence type="ECO:0000313" key="2">
    <source>
        <dbReference type="Proteomes" id="UP000824890"/>
    </source>
</evidence>